<feature type="compositionally biased region" description="Polar residues" evidence="1">
    <location>
        <begin position="220"/>
        <end position="231"/>
    </location>
</feature>
<feature type="transmembrane region" description="Helical" evidence="2">
    <location>
        <begin position="18"/>
        <end position="45"/>
    </location>
</feature>
<feature type="region of interest" description="Disordered" evidence="1">
    <location>
        <begin position="298"/>
        <end position="359"/>
    </location>
</feature>
<dbReference type="Proteomes" id="UP000054538">
    <property type="component" value="Unassembled WGS sequence"/>
</dbReference>
<dbReference type="InParanoid" id="A0A0D0DLK0"/>
<name>A0A0D0DLK0_9AGAM</name>
<keyword evidence="4" id="KW-1185">Reference proteome</keyword>
<feature type="compositionally biased region" description="Low complexity" evidence="1">
    <location>
        <begin position="328"/>
        <end position="359"/>
    </location>
</feature>
<evidence type="ECO:0000313" key="3">
    <source>
        <dbReference type="EMBL" id="KIK99477.1"/>
    </source>
</evidence>
<dbReference type="HOGENOM" id="CLU_543016_0_0_1"/>
<dbReference type="EMBL" id="KN824858">
    <property type="protein sequence ID" value="KIK99477.1"/>
    <property type="molecule type" value="Genomic_DNA"/>
</dbReference>
<accession>A0A0D0DLK0</accession>
<evidence type="ECO:0000256" key="1">
    <source>
        <dbReference type="SAM" id="MobiDB-lite"/>
    </source>
</evidence>
<reference evidence="4" key="2">
    <citation type="submission" date="2015-01" db="EMBL/GenBank/DDBJ databases">
        <title>Evolutionary Origins and Diversification of the Mycorrhizal Mutualists.</title>
        <authorList>
            <consortium name="DOE Joint Genome Institute"/>
            <consortium name="Mycorrhizal Genomics Consortium"/>
            <person name="Kohler A."/>
            <person name="Kuo A."/>
            <person name="Nagy L.G."/>
            <person name="Floudas D."/>
            <person name="Copeland A."/>
            <person name="Barry K.W."/>
            <person name="Cichocki N."/>
            <person name="Veneault-Fourrey C."/>
            <person name="LaButti K."/>
            <person name="Lindquist E.A."/>
            <person name="Lipzen A."/>
            <person name="Lundell T."/>
            <person name="Morin E."/>
            <person name="Murat C."/>
            <person name="Riley R."/>
            <person name="Ohm R."/>
            <person name="Sun H."/>
            <person name="Tunlid A."/>
            <person name="Henrissat B."/>
            <person name="Grigoriev I.V."/>
            <person name="Hibbett D.S."/>
            <person name="Martin F."/>
        </authorList>
    </citation>
    <scope>NUCLEOTIDE SEQUENCE [LARGE SCALE GENOMIC DNA]</scope>
    <source>
        <strain evidence="4">Ve08.2h10</strain>
    </source>
</reference>
<feature type="region of interest" description="Disordered" evidence="1">
    <location>
        <begin position="214"/>
        <end position="257"/>
    </location>
</feature>
<evidence type="ECO:0000313" key="4">
    <source>
        <dbReference type="Proteomes" id="UP000054538"/>
    </source>
</evidence>
<feature type="compositionally biased region" description="Polar residues" evidence="1">
    <location>
        <begin position="316"/>
        <end position="327"/>
    </location>
</feature>
<reference evidence="3 4" key="1">
    <citation type="submission" date="2014-04" db="EMBL/GenBank/DDBJ databases">
        <authorList>
            <consortium name="DOE Joint Genome Institute"/>
            <person name="Kuo A."/>
            <person name="Kohler A."/>
            <person name="Jargeat P."/>
            <person name="Nagy L.G."/>
            <person name="Floudas D."/>
            <person name="Copeland A."/>
            <person name="Barry K.W."/>
            <person name="Cichocki N."/>
            <person name="Veneault-Fourrey C."/>
            <person name="LaButti K."/>
            <person name="Lindquist E.A."/>
            <person name="Lipzen A."/>
            <person name="Lundell T."/>
            <person name="Morin E."/>
            <person name="Murat C."/>
            <person name="Sun H."/>
            <person name="Tunlid A."/>
            <person name="Henrissat B."/>
            <person name="Grigoriev I.V."/>
            <person name="Hibbett D.S."/>
            <person name="Martin F."/>
            <person name="Nordberg H.P."/>
            <person name="Cantor M.N."/>
            <person name="Hua S.X."/>
        </authorList>
    </citation>
    <scope>NUCLEOTIDE SEQUENCE [LARGE SCALE GENOMIC DNA]</scope>
    <source>
        <strain evidence="3 4">Ve08.2h10</strain>
    </source>
</reference>
<keyword evidence="2" id="KW-0812">Transmembrane</keyword>
<proteinExistence type="predicted"/>
<gene>
    <name evidence="3" type="ORF">PAXRUDRAFT_30491</name>
</gene>
<sequence length="502" mass="54280">MIFIVIGIPPYQLGVKTLLVGLVALLCGLLGCLTSVLALVILWVAPTIGPQSPRTFKYKHPLPPAPQPRQPNALGVFLDPPPVTLANPQSSAIHDQPPPLKRSASFPPLHKTGPQQTCRPASAPHVSFSLSTPLKSNSPVIFGSPAPVPPSAIQRRWSSAATTFNKLKSTTQETARTAGSTLVKQSSRVQGLPLRCFDNKCECNSRVNKFGPMPRCSSPEPLTTLSKTSIPSPMRLPQMRLPLSKKRRSSSVSHAPILPELDENNCLSVPPDLPIVARPKSNSSPRSSGEIYRTGFINPFTKKSKSRSQSPPSTSGTLPKSKMNSSRPSDWVPLPDVSSPSSKPSQPASRDDSSPSSNSKIAKLTSIFKPSACDSPHKAGPSLESPIVHSRSFLKTMSSKFRRKPVARTEPYGPPWNAQMPGQTSSEPRATRVVSGRSRQTINEKVKRQKSSSPKRTGKSPRHGGLSLSLESVEQRPTLLGPLSPRTLASELDERLSILQRE</sequence>
<feature type="region of interest" description="Disordered" evidence="1">
    <location>
        <begin position="87"/>
        <end position="124"/>
    </location>
</feature>
<protein>
    <submittedName>
        <fullName evidence="3">Uncharacterized protein</fullName>
    </submittedName>
</protein>
<feature type="region of interest" description="Disordered" evidence="1">
    <location>
        <begin position="396"/>
        <end position="486"/>
    </location>
</feature>
<dbReference type="STRING" id="930991.A0A0D0DLK0"/>
<organism evidence="3 4">
    <name type="scientific">Paxillus rubicundulus Ve08.2h10</name>
    <dbReference type="NCBI Taxonomy" id="930991"/>
    <lineage>
        <taxon>Eukaryota</taxon>
        <taxon>Fungi</taxon>
        <taxon>Dikarya</taxon>
        <taxon>Basidiomycota</taxon>
        <taxon>Agaricomycotina</taxon>
        <taxon>Agaricomycetes</taxon>
        <taxon>Agaricomycetidae</taxon>
        <taxon>Boletales</taxon>
        <taxon>Paxilineae</taxon>
        <taxon>Paxillaceae</taxon>
        <taxon>Paxillus</taxon>
    </lineage>
</organism>
<dbReference type="AlphaFoldDB" id="A0A0D0DLK0"/>
<evidence type="ECO:0000256" key="2">
    <source>
        <dbReference type="SAM" id="Phobius"/>
    </source>
</evidence>
<keyword evidence="2" id="KW-1133">Transmembrane helix</keyword>
<keyword evidence="2" id="KW-0472">Membrane</keyword>
<dbReference type="OrthoDB" id="2686263at2759"/>